<dbReference type="AlphaFoldDB" id="A0A1H6FKE0"/>
<dbReference type="InterPro" id="IPR008949">
    <property type="entry name" value="Isoprenoid_synthase_dom_sf"/>
</dbReference>
<gene>
    <name evidence="2" type="ORF">SAMN02745716_0152</name>
</gene>
<keyword evidence="3" id="KW-1185">Reference proteome</keyword>
<feature type="region of interest" description="Disordered" evidence="1">
    <location>
        <begin position="17"/>
        <end position="47"/>
    </location>
</feature>
<evidence type="ECO:0000256" key="1">
    <source>
        <dbReference type="SAM" id="MobiDB-lite"/>
    </source>
</evidence>
<accession>A0A1H6FKE0</accession>
<dbReference type="SUPFAM" id="SSF48576">
    <property type="entry name" value="Terpenoid synthases"/>
    <property type="match status" value="1"/>
</dbReference>
<dbReference type="SFLD" id="SFLDG01018">
    <property type="entry name" value="Squalene/Phytoene_Synthase_Lik"/>
    <property type="match status" value="1"/>
</dbReference>
<proteinExistence type="predicted"/>
<name>A0A1H6FKE0_THEAL</name>
<organism evidence="2 3">
    <name type="scientific">Thermoleophilum album</name>
    <dbReference type="NCBI Taxonomy" id="29539"/>
    <lineage>
        <taxon>Bacteria</taxon>
        <taxon>Bacillati</taxon>
        <taxon>Actinomycetota</taxon>
        <taxon>Thermoleophilia</taxon>
        <taxon>Thermoleophilales</taxon>
        <taxon>Thermoleophilaceae</taxon>
        <taxon>Thermoleophilum</taxon>
    </lineage>
</organism>
<dbReference type="RefSeq" id="WP_093115330.1">
    <property type="nucleotide sequence ID" value="NZ_FNWJ01000001.1"/>
</dbReference>
<dbReference type="Gene3D" id="1.10.600.10">
    <property type="entry name" value="Farnesyl Diphosphate Synthase"/>
    <property type="match status" value="1"/>
</dbReference>
<evidence type="ECO:0000313" key="2">
    <source>
        <dbReference type="EMBL" id="SEH10303.1"/>
    </source>
</evidence>
<sequence>MTQVAEAVEGRWRSLRAGDARRRGRHHPLGARRTLRGATRGHEPGAAREQLARVAKRTIARASRTFSLGARLLPQPERDLVRLLYFALRTLDDIVDERDPAASVRLARARAWLAGSPPTTPETHALEAVAAERPLPVAALALFLDGMECDLRREFPQDESQLDRYCVRVAGSVGILVAHILGAPPYALARAAALGSALQLVNIVRDLDEDLARGRDYLGAARLTPQARHDPAARRALLAPRLARARALFAIGYAGIPQLRRGRLAVASAARAYLAIADEIERGGFAHGRARTSRLTKATCTVRAALDLARLALVNARRRAPRSAPSGRAANSGRMPR</sequence>
<dbReference type="GO" id="GO:0004311">
    <property type="term" value="F:geranylgeranyl diphosphate synthase activity"/>
    <property type="evidence" value="ECO:0007669"/>
    <property type="project" value="InterPro"/>
</dbReference>
<dbReference type="PANTHER" id="PTHR31480">
    <property type="entry name" value="BIFUNCTIONAL LYCOPENE CYCLASE/PHYTOENE SYNTHASE"/>
    <property type="match status" value="1"/>
</dbReference>
<dbReference type="Pfam" id="PF00494">
    <property type="entry name" value="SQS_PSY"/>
    <property type="match status" value="1"/>
</dbReference>
<dbReference type="InterPro" id="IPR002060">
    <property type="entry name" value="Squ/phyt_synthse"/>
</dbReference>
<dbReference type="SFLD" id="SFLDG01212">
    <property type="entry name" value="Phytoene_synthase_like"/>
    <property type="match status" value="1"/>
</dbReference>
<feature type="compositionally biased region" description="Basic residues" evidence="1">
    <location>
        <begin position="22"/>
        <end position="35"/>
    </location>
</feature>
<evidence type="ECO:0000313" key="3">
    <source>
        <dbReference type="Proteomes" id="UP000222056"/>
    </source>
</evidence>
<dbReference type="STRING" id="29539.SAMN02745716_0152"/>
<dbReference type="Proteomes" id="UP000222056">
    <property type="component" value="Unassembled WGS sequence"/>
</dbReference>
<dbReference type="OrthoDB" id="9807580at2"/>
<dbReference type="SFLD" id="SFLDS00005">
    <property type="entry name" value="Isoprenoid_Synthase_Type_I"/>
    <property type="match status" value="1"/>
</dbReference>
<protein>
    <submittedName>
        <fullName evidence="2">Phytoene synthase</fullName>
    </submittedName>
</protein>
<dbReference type="EMBL" id="FNWJ01000001">
    <property type="protein sequence ID" value="SEH10303.1"/>
    <property type="molecule type" value="Genomic_DNA"/>
</dbReference>
<dbReference type="InterPro" id="IPR044843">
    <property type="entry name" value="Trans_IPPS_bact-type"/>
</dbReference>
<reference evidence="3" key="1">
    <citation type="submission" date="2016-10" db="EMBL/GenBank/DDBJ databases">
        <authorList>
            <person name="Varghese N."/>
            <person name="Submissions S."/>
        </authorList>
    </citation>
    <scope>NUCLEOTIDE SEQUENCE [LARGE SCALE GENOMIC DNA]</scope>
    <source>
        <strain evidence="3">ATCC 35263</strain>
    </source>
</reference>